<dbReference type="Gene3D" id="1.20.1730.10">
    <property type="entry name" value="Sodium/glucose cotransporter"/>
    <property type="match status" value="1"/>
</dbReference>
<dbReference type="PANTHER" id="PTHR11819:SF195">
    <property type="entry name" value="SODIUM_GLUCOSE COTRANSPORTER 4"/>
    <property type="match status" value="1"/>
</dbReference>
<feature type="transmembrane region" description="Helical" evidence="7">
    <location>
        <begin position="510"/>
        <end position="529"/>
    </location>
</feature>
<feature type="transmembrane region" description="Helical" evidence="7">
    <location>
        <begin position="56"/>
        <end position="72"/>
    </location>
</feature>
<feature type="transmembrane region" description="Helical" evidence="7">
    <location>
        <begin position="411"/>
        <end position="435"/>
    </location>
</feature>
<evidence type="ECO:0000256" key="3">
    <source>
        <dbReference type="ARBA" id="ARBA00022692"/>
    </source>
</evidence>
<proteinExistence type="inferred from homology"/>
<feature type="transmembrane region" description="Helical" evidence="7">
    <location>
        <begin position="167"/>
        <end position="183"/>
    </location>
</feature>
<name>A0ABT5HUA5_9CAUL</name>
<feature type="transmembrane region" description="Helical" evidence="7">
    <location>
        <begin position="12"/>
        <end position="35"/>
    </location>
</feature>
<feature type="transmembrane region" description="Helical" evidence="7">
    <location>
        <begin position="251"/>
        <end position="271"/>
    </location>
</feature>
<evidence type="ECO:0000256" key="5">
    <source>
        <dbReference type="ARBA" id="ARBA00023136"/>
    </source>
</evidence>
<feature type="transmembrane region" description="Helical" evidence="7">
    <location>
        <begin position="442"/>
        <end position="461"/>
    </location>
</feature>
<feature type="transmembrane region" description="Helical" evidence="7">
    <location>
        <begin position="292"/>
        <end position="317"/>
    </location>
</feature>
<keyword evidence="4 7" id="KW-1133">Transmembrane helix</keyword>
<dbReference type="InterPro" id="IPR001734">
    <property type="entry name" value="Na/solute_symporter"/>
</dbReference>
<comment type="similarity">
    <text evidence="2 6">Belongs to the sodium:solute symporter (SSF) (TC 2.A.21) family.</text>
</comment>
<keyword evidence="5 7" id="KW-0472">Membrane</keyword>
<evidence type="ECO:0000256" key="1">
    <source>
        <dbReference type="ARBA" id="ARBA00004141"/>
    </source>
</evidence>
<dbReference type="InterPro" id="IPR038377">
    <property type="entry name" value="Na/Glc_symporter_sf"/>
</dbReference>
<gene>
    <name evidence="8" type="ORF">PQU92_10165</name>
</gene>
<dbReference type="PROSITE" id="PS50283">
    <property type="entry name" value="NA_SOLUT_SYMP_3"/>
    <property type="match status" value="1"/>
</dbReference>
<comment type="caution">
    <text evidence="8">The sequence shown here is derived from an EMBL/GenBank/DDBJ whole genome shotgun (WGS) entry which is preliminary data.</text>
</comment>
<sequence length="530" mass="56658">MLSSLLPEGKNILADLDIYIVLAYIVGIFILAQVVSRRKTNEEVSSKGYFLAGNQLPWWAIGASLIAANISAEQIIGMSGSGFRIGLAIASYEWMAAITLIIVGKYFLPVFIQNGVMTMPGFLQQRFGPSVKYLMAIFWLVLYVFVNLTSILWLGATAISGVTGIEPIYAIIAIGVFALAYQINGGLKAVALTDIVQVALLILGGLIIVFISFSKIGGEAGVMGGLQTLHTKFPEHFDMILSKDSPHYMDLPGIAVLVGGLWIMNISYWGFNQYIIQRALAAKSIGEAQKGIAFAAYLKLLMPVIVVFPGLAALILAPDIPKADHAYPAMMQLLPNGLLGLVFAALVAAIVASLASKINSISTIFTLDVVAPLRKDIPDAKLVTIGRIASVVAVVVAMAVAQPLLGKTDQAFQFIQEFTGFFTPGIVVIFALGMFWKRCSTAGAFVAVAASVILSTAAKYVLPDVPFMDRVGWVFGASLALCVLVSLIVPNKKPVSTLTLEGVNFKTSTAFNILGVGVILILTALYVTLW</sequence>
<dbReference type="Proteomes" id="UP001214854">
    <property type="component" value="Unassembled WGS sequence"/>
</dbReference>
<organism evidence="8 9">
    <name type="scientific">Asticcacaulis aquaticus</name>
    <dbReference type="NCBI Taxonomy" id="2984212"/>
    <lineage>
        <taxon>Bacteria</taxon>
        <taxon>Pseudomonadati</taxon>
        <taxon>Pseudomonadota</taxon>
        <taxon>Alphaproteobacteria</taxon>
        <taxon>Caulobacterales</taxon>
        <taxon>Caulobacteraceae</taxon>
        <taxon>Asticcacaulis</taxon>
    </lineage>
</organism>
<comment type="subcellular location">
    <subcellularLocation>
        <location evidence="1">Membrane</location>
        <topology evidence="1">Multi-pass membrane protein</topology>
    </subcellularLocation>
</comment>
<evidence type="ECO:0000256" key="6">
    <source>
        <dbReference type="RuleBase" id="RU362091"/>
    </source>
</evidence>
<feature type="transmembrane region" description="Helical" evidence="7">
    <location>
        <begin position="473"/>
        <end position="489"/>
    </location>
</feature>
<dbReference type="RefSeq" id="WP_272748111.1">
    <property type="nucleotide sequence ID" value="NZ_JAQQKX010000007.1"/>
</dbReference>
<keyword evidence="3 7" id="KW-0812">Transmembrane</keyword>
<feature type="transmembrane region" description="Helical" evidence="7">
    <location>
        <begin position="92"/>
        <end position="112"/>
    </location>
</feature>
<protein>
    <submittedName>
        <fullName evidence="8">Sodium/sugar symporter</fullName>
    </submittedName>
</protein>
<feature type="transmembrane region" description="Helical" evidence="7">
    <location>
        <begin position="195"/>
        <end position="213"/>
    </location>
</feature>
<feature type="transmembrane region" description="Helical" evidence="7">
    <location>
        <begin position="337"/>
        <end position="355"/>
    </location>
</feature>
<feature type="transmembrane region" description="Helical" evidence="7">
    <location>
        <begin position="133"/>
        <end position="155"/>
    </location>
</feature>
<evidence type="ECO:0000256" key="7">
    <source>
        <dbReference type="SAM" id="Phobius"/>
    </source>
</evidence>
<feature type="transmembrane region" description="Helical" evidence="7">
    <location>
        <begin position="382"/>
        <end position="405"/>
    </location>
</feature>
<dbReference type="EMBL" id="JAQQKX010000007">
    <property type="protein sequence ID" value="MDC7683643.1"/>
    <property type="molecule type" value="Genomic_DNA"/>
</dbReference>
<dbReference type="CDD" id="cd10325">
    <property type="entry name" value="SLC5sbd_vSGLT"/>
    <property type="match status" value="1"/>
</dbReference>
<accession>A0ABT5HUA5</accession>
<evidence type="ECO:0000256" key="2">
    <source>
        <dbReference type="ARBA" id="ARBA00006434"/>
    </source>
</evidence>
<reference evidence="8 9" key="1">
    <citation type="submission" date="2023-01" db="EMBL/GenBank/DDBJ databases">
        <title>Novel species of the genus Asticcacaulis isolated from rivers.</title>
        <authorList>
            <person name="Lu H."/>
        </authorList>
    </citation>
    <scope>NUCLEOTIDE SEQUENCE [LARGE SCALE GENOMIC DNA]</scope>
    <source>
        <strain evidence="8 9">BYS171W</strain>
    </source>
</reference>
<evidence type="ECO:0000256" key="4">
    <source>
        <dbReference type="ARBA" id="ARBA00022989"/>
    </source>
</evidence>
<dbReference type="NCBIfam" id="TIGR00813">
    <property type="entry name" value="sss"/>
    <property type="match status" value="1"/>
</dbReference>
<dbReference type="PANTHER" id="PTHR11819">
    <property type="entry name" value="SOLUTE CARRIER FAMILY 5"/>
    <property type="match status" value="1"/>
</dbReference>
<keyword evidence="9" id="KW-1185">Reference proteome</keyword>
<evidence type="ECO:0000313" key="9">
    <source>
        <dbReference type="Proteomes" id="UP001214854"/>
    </source>
</evidence>
<evidence type="ECO:0000313" key="8">
    <source>
        <dbReference type="EMBL" id="MDC7683643.1"/>
    </source>
</evidence>
<dbReference type="Pfam" id="PF00474">
    <property type="entry name" value="SSF"/>
    <property type="match status" value="1"/>
</dbReference>